<keyword evidence="2" id="KW-1185">Reference proteome</keyword>
<organism evidence="1 2">
    <name type="scientific">Shewanella mangrovisoli</name>
    <dbReference type="NCBI Taxonomy" id="2864211"/>
    <lineage>
        <taxon>Bacteria</taxon>
        <taxon>Pseudomonadati</taxon>
        <taxon>Pseudomonadota</taxon>
        <taxon>Gammaproteobacteria</taxon>
        <taxon>Alteromonadales</taxon>
        <taxon>Shewanellaceae</taxon>
        <taxon>Shewanella</taxon>
    </lineage>
</organism>
<reference evidence="1 2" key="1">
    <citation type="submission" date="2024-09" db="EMBL/GenBank/DDBJ databases">
        <authorList>
            <person name="Zhang Y."/>
        </authorList>
    </citation>
    <scope>NUCLEOTIDE SEQUENCE [LARGE SCALE GENOMIC DNA]</scope>
    <source>
        <strain evidence="1 2">ZJ318</strain>
    </source>
</reference>
<name>A0ABV4VH45_9GAMM</name>
<proteinExistence type="predicted"/>
<comment type="caution">
    <text evidence="1">The sequence shown here is derived from an EMBL/GenBank/DDBJ whole genome shotgun (WGS) entry which is preliminary data.</text>
</comment>
<gene>
    <name evidence="1" type="ORF">ACE02W_07185</name>
</gene>
<dbReference type="RefSeq" id="WP_338255815.1">
    <property type="nucleotide sequence ID" value="NZ_JBCATE010000002.1"/>
</dbReference>
<protein>
    <submittedName>
        <fullName evidence="1">Uncharacterized protein</fullName>
    </submittedName>
</protein>
<evidence type="ECO:0000313" key="1">
    <source>
        <dbReference type="EMBL" id="MFB2619578.1"/>
    </source>
</evidence>
<accession>A0ABV4VH45</accession>
<evidence type="ECO:0000313" key="2">
    <source>
        <dbReference type="Proteomes" id="UP001576708"/>
    </source>
</evidence>
<sequence length="101" mass="10807">MNNLNRITLRHTVRQVVRMDIGGNQVTIKQLSRPRLNVVSIGVQGPVGTVAESVLTMAQQAQHAAVMASEKAEQVSQAQLGMVSGMSLTLDHYIGAIGAQE</sequence>
<dbReference type="EMBL" id="JBHFGU010000002">
    <property type="protein sequence ID" value="MFB2619578.1"/>
    <property type="molecule type" value="Genomic_DNA"/>
</dbReference>
<dbReference type="Proteomes" id="UP001576708">
    <property type="component" value="Unassembled WGS sequence"/>
</dbReference>